<accession>A0A2G7T244</accession>
<evidence type="ECO:0000313" key="3">
    <source>
        <dbReference type="EMBL" id="PII33946.1"/>
    </source>
</evidence>
<protein>
    <submittedName>
        <fullName evidence="3">Tripartite tricarboxylate transporter substrate binding protein</fullName>
    </submittedName>
</protein>
<feature type="signal peptide" evidence="2">
    <location>
        <begin position="1"/>
        <end position="40"/>
    </location>
</feature>
<dbReference type="InterPro" id="IPR005064">
    <property type="entry name" value="BUG"/>
</dbReference>
<name>A0A2G7T244_9FLAO</name>
<dbReference type="CDD" id="cd13578">
    <property type="entry name" value="PBP2_Bug27"/>
    <property type="match status" value="1"/>
</dbReference>
<proteinExistence type="inferred from homology"/>
<sequence length="344" mass="35595">MQQPTHGTRRDAIAKIKAATAFTALPLAFMALGLAGQASAQTPSPAFPSKTIRFVVPYPPGGPTDLMARMLQPELQQRLGVTVIVENKSGAGGNLGSAEVARQAPADGHTLLLAASGPMAVNSSLYKSMPFNPLKDLEPVVQLSAFPLVLEVHPSLGVKTVAELLALAKTGKTLSFASAGNGTPQHLAGELFNSMEQVKLGHVPYRGAGPALNDLIGGQVGVMFDIVGSSLQHIQGGRLIPLAVTSAERSKVLPDVPTMAQAGVPGYQITGWHGIAVRAGTPPAAIDKLNATVNAIFKDPAFRTRWEAIGTPAVGGTAAEFGALIKSDSQRLGALVRSTGVTLD</sequence>
<dbReference type="AlphaFoldDB" id="A0A2G7T244"/>
<dbReference type="InterPro" id="IPR042100">
    <property type="entry name" value="Bug_dom1"/>
</dbReference>
<dbReference type="PIRSF" id="PIRSF017082">
    <property type="entry name" value="YflP"/>
    <property type="match status" value="1"/>
</dbReference>
<comment type="similarity">
    <text evidence="1">Belongs to the UPF0065 (bug) family.</text>
</comment>
<organism evidence="3">
    <name type="scientific">Chryseobacterium sp. B5</name>
    <dbReference type="NCBI Taxonomy" id="2050562"/>
    <lineage>
        <taxon>Bacteria</taxon>
        <taxon>Pseudomonadati</taxon>
        <taxon>Bacteroidota</taxon>
        <taxon>Flavobacteriia</taxon>
        <taxon>Flavobacteriales</taxon>
        <taxon>Weeksellaceae</taxon>
        <taxon>Chryseobacterium group</taxon>
        <taxon>Chryseobacterium</taxon>
    </lineage>
</organism>
<dbReference type="PANTHER" id="PTHR42928:SF5">
    <property type="entry name" value="BLR1237 PROTEIN"/>
    <property type="match status" value="1"/>
</dbReference>
<dbReference type="Pfam" id="PF03401">
    <property type="entry name" value="TctC"/>
    <property type="match status" value="1"/>
</dbReference>
<gene>
    <name evidence="3" type="ORF">CTI11_23670</name>
</gene>
<evidence type="ECO:0000256" key="2">
    <source>
        <dbReference type="SAM" id="SignalP"/>
    </source>
</evidence>
<dbReference type="Gene3D" id="3.40.190.150">
    <property type="entry name" value="Bordetella uptake gene, domain 1"/>
    <property type="match status" value="1"/>
</dbReference>
<dbReference type="SUPFAM" id="SSF53850">
    <property type="entry name" value="Periplasmic binding protein-like II"/>
    <property type="match status" value="1"/>
</dbReference>
<reference evidence="3" key="1">
    <citation type="submission" date="2017-10" db="EMBL/GenBank/DDBJ databases">
        <title>Chryseobacterium sp. B5 is a hydrocarbonoclastic and plant growth promoting bacterium.</title>
        <authorList>
            <person name="Thijs S."/>
            <person name="Gkorezis P."/>
            <person name="Van Hamme J."/>
        </authorList>
    </citation>
    <scope>NUCLEOTIDE SEQUENCE</scope>
    <source>
        <strain evidence="3">B5</strain>
    </source>
</reference>
<evidence type="ECO:0000256" key="1">
    <source>
        <dbReference type="ARBA" id="ARBA00006987"/>
    </source>
</evidence>
<keyword evidence="2" id="KW-0732">Signal</keyword>
<comment type="caution">
    <text evidence="3">The sequence shown here is derived from an EMBL/GenBank/DDBJ whole genome shotgun (WGS) entry which is preliminary data.</text>
</comment>
<dbReference type="EMBL" id="PEKC01000136">
    <property type="protein sequence ID" value="PII33946.1"/>
    <property type="molecule type" value="Genomic_DNA"/>
</dbReference>
<dbReference type="PANTHER" id="PTHR42928">
    <property type="entry name" value="TRICARBOXYLATE-BINDING PROTEIN"/>
    <property type="match status" value="1"/>
</dbReference>
<dbReference type="Gene3D" id="3.40.190.10">
    <property type="entry name" value="Periplasmic binding protein-like II"/>
    <property type="match status" value="1"/>
</dbReference>
<feature type="chain" id="PRO_5013775364" evidence="2">
    <location>
        <begin position="41"/>
        <end position="344"/>
    </location>
</feature>